<dbReference type="PANTHER" id="PTHR35848:SF9">
    <property type="entry name" value="SLL1358 PROTEIN"/>
    <property type="match status" value="1"/>
</dbReference>
<dbReference type="EMBL" id="CP068570">
    <property type="protein sequence ID" value="QQZ52015.1"/>
    <property type="molecule type" value="Genomic_DNA"/>
</dbReference>
<dbReference type="GO" id="GO:0046872">
    <property type="term" value="F:metal ion binding"/>
    <property type="evidence" value="ECO:0007669"/>
    <property type="project" value="UniProtKB-KW"/>
</dbReference>
<feature type="domain" description="Cupin type-2" evidence="2">
    <location>
        <begin position="39"/>
        <end position="109"/>
    </location>
</feature>
<evidence type="ECO:0000259" key="2">
    <source>
        <dbReference type="Pfam" id="PF07883"/>
    </source>
</evidence>
<organism evidence="3">
    <name type="scientific">Phenylobacterium glaciei</name>
    <dbReference type="NCBI Taxonomy" id="2803784"/>
    <lineage>
        <taxon>Bacteria</taxon>
        <taxon>Pseudomonadati</taxon>
        <taxon>Pseudomonadota</taxon>
        <taxon>Alphaproteobacteria</taxon>
        <taxon>Caulobacterales</taxon>
        <taxon>Caulobacteraceae</taxon>
        <taxon>Phenylobacterium</taxon>
    </lineage>
</organism>
<gene>
    <name evidence="3" type="ORF">JKL49_16815</name>
</gene>
<name>A0A974P7T0_9CAUL</name>
<evidence type="ECO:0000313" key="3">
    <source>
        <dbReference type="EMBL" id="QQZ52015.1"/>
    </source>
</evidence>
<keyword evidence="1" id="KW-0479">Metal-binding</keyword>
<protein>
    <submittedName>
        <fullName evidence="3">Cupin domain-containing protein</fullName>
    </submittedName>
</protein>
<proteinExistence type="predicted"/>
<dbReference type="CDD" id="cd02224">
    <property type="entry name" value="cupin_SPO2919-like"/>
    <property type="match status" value="1"/>
</dbReference>
<dbReference type="PANTHER" id="PTHR35848">
    <property type="entry name" value="OXALATE-BINDING PROTEIN"/>
    <property type="match status" value="1"/>
</dbReference>
<dbReference type="Gene3D" id="2.60.120.10">
    <property type="entry name" value="Jelly Rolls"/>
    <property type="match status" value="1"/>
</dbReference>
<sequence>MIDWADRAWPGAVKPEWFAGQSEGRLAKPLGITQFGVNLVTLAPGAYSALRHWHAAEDEFVHVLSGELVLIDDHGEHVLTAGSSAGFPAGVANGHHLVNGGGAATFLAVGSRRPGDEVVTYLDDEVGVVRK</sequence>
<evidence type="ECO:0000256" key="1">
    <source>
        <dbReference type="ARBA" id="ARBA00022723"/>
    </source>
</evidence>
<dbReference type="Pfam" id="PF07883">
    <property type="entry name" value="Cupin_2"/>
    <property type="match status" value="1"/>
</dbReference>
<dbReference type="InterPro" id="IPR013096">
    <property type="entry name" value="Cupin_2"/>
</dbReference>
<dbReference type="InterPro" id="IPR014710">
    <property type="entry name" value="RmlC-like_jellyroll"/>
</dbReference>
<dbReference type="SUPFAM" id="SSF51182">
    <property type="entry name" value="RmlC-like cupins"/>
    <property type="match status" value="1"/>
</dbReference>
<dbReference type="InterPro" id="IPR011051">
    <property type="entry name" value="RmlC_Cupin_sf"/>
</dbReference>
<dbReference type="AlphaFoldDB" id="A0A974P7T0"/>
<reference evidence="3" key="1">
    <citation type="submission" date="2021-01" db="EMBL/GenBank/DDBJ databases">
        <title>Genome sequence of Phenylobacterium sp. 20VBR1 isolated from a valley glaceir, Ny-Alesund, Svalbard.</title>
        <authorList>
            <person name="Thomas F.A."/>
            <person name="Krishnan K.P."/>
            <person name="Sinha R.K."/>
        </authorList>
    </citation>
    <scope>NUCLEOTIDE SEQUENCE</scope>
    <source>
        <strain evidence="3">20VBR1</strain>
    </source>
</reference>
<accession>A0A974P7T0</accession>
<dbReference type="InterPro" id="IPR051610">
    <property type="entry name" value="GPI/OXD"/>
</dbReference>